<evidence type="ECO:0000256" key="3">
    <source>
        <dbReference type="ARBA" id="ARBA00012071"/>
    </source>
</evidence>
<comment type="function">
    <text evidence="1 13">Transfers the gamma-phosphate of ATP to the 4'-position of a tetraacyldisaccharide 1-phosphate intermediate (termed DS-1-P) to form tetraacyldisaccharide 1,4'-bis-phosphate (lipid IVA).</text>
</comment>
<evidence type="ECO:0000313" key="14">
    <source>
        <dbReference type="EMBL" id="EEK16423.1"/>
    </source>
</evidence>
<evidence type="ECO:0000256" key="6">
    <source>
        <dbReference type="ARBA" id="ARBA00022556"/>
    </source>
</evidence>
<comment type="similarity">
    <text evidence="13">Belongs to the LpxK family.</text>
</comment>
<dbReference type="SUPFAM" id="SSF52540">
    <property type="entry name" value="P-loop containing nucleoside triphosphate hydrolases"/>
    <property type="match status" value="1"/>
</dbReference>
<evidence type="ECO:0000313" key="15">
    <source>
        <dbReference type="Proteomes" id="UP000003303"/>
    </source>
</evidence>
<dbReference type="PANTHER" id="PTHR42724">
    <property type="entry name" value="TETRAACYLDISACCHARIDE 4'-KINASE"/>
    <property type="match status" value="1"/>
</dbReference>
<keyword evidence="6 13" id="KW-0441">Lipid A biosynthesis</keyword>
<dbReference type="UniPathway" id="UPA00359">
    <property type="reaction ID" value="UER00482"/>
</dbReference>
<keyword evidence="7 13" id="KW-0808">Transferase</keyword>
<keyword evidence="15" id="KW-1185">Reference proteome</keyword>
<evidence type="ECO:0000256" key="12">
    <source>
        <dbReference type="ARBA" id="ARBA00029757"/>
    </source>
</evidence>
<keyword evidence="10 13" id="KW-0067">ATP-binding</keyword>
<dbReference type="STRING" id="596327.PORUE0001_1082"/>
<evidence type="ECO:0000256" key="2">
    <source>
        <dbReference type="ARBA" id="ARBA00004870"/>
    </source>
</evidence>
<feature type="binding site" evidence="13">
    <location>
        <begin position="50"/>
        <end position="57"/>
    </location>
    <ligand>
        <name>ATP</name>
        <dbReference type="ChEBI" id="CHEBI:30616"/>
    </ligand>
</feature>
<organism evidence="14 15">
    <name type="scientific">Porphyromonas uenonis 60-3</name>
    <dbReference type="NCBI Taxonomy" id="596327"/>
    <lineage>
        <taxon>Bacteria</taxon>
        <taxon>Pseudomonadati</taxon>
        <taxon>Bacteroidota</taxon>
        <taxon>Bacteroidia</taxon>
        <taxon>Bacteroidales</taxon>
        <taxon>Porphyromonadaceae</taxon>
        <taxon>Porphyromonas</taxon>
    </lineage>
</organism>
<evidence type="ECO:0000256" key="8">
    <source>
        <dbReference type="ARBA" id="ARBA00022741"/>
    </source>
</evidence>
<dbReference type="HAMAP" id="MF_00409">
    <property type="entry name" value="LpxK"/>
    <property type="match status" value="1"/>
</dbReference>
<dbReference type="NCBIfam" id="TIGR00682">
    <property type="entry name" value="lpxK"/>
    <property type="match status" value="1"/>
</dbReference>
<evidence type="ECO:0000256" key="11">
    <source>
        <dbReference type="ARBA" id="ARBA00023098"/>
    </source>
</evidence>
<evidence type="ECO:0000256" key="13">
    <source>
        <dbReference type="HAMAP-Rule" id="MF_00409"/>
    </source>
</evidence>
<comment type="caution">
    <text evidence="14">The sequence shown here is derived from an EMBL/GenBank/DDBJ whole genome shotgun (WGS) entry which is preliminary data.</text>
</comment>
<evidence type="ECO:0000256" key="7">
    <source>
        <dbReference type="ARBA" id="ARBA00022679"/>
    </source>
</evidence>
<evidence type="ECO:0000256" key="9">
    <source>
        <dbReference type="ARBA" id="ARBA00022777"/>
    </source>
</evidence>
<dbReference type="GO" id="GO:0009244">
    <property type="term" value="P:lipopolysaccharide core region biosynthetic process"/>
    <property type="evidence" value="ECO:0007669"/>
    <property type="project" value="TreeGrafter"/>
</dbReference>
<dbReference type="Pfam" id="PF02606">
    <property type="entry name" value="LpxK"/>
    <property type="match status" value="1"/>
</dbReference>
<evidence type="ECO:0000256" key="4">
    <source>
        <dbReference type="ARBA" id="ARBA00016436"/>
    </source>
</evidence>
<name>C2MCX2_9PORP</name>
<keyword evidence="8 13" id="KW-0547">Nucleotide-binding</keyword>
<proteinExistence type="inferred from homology"/>
<gene>
    <name evidence="13 14" type="primary">lpxK</name>
    <name evidence="14" type="ORF">PORUE0001_1082</name>
</gene>
<dbReference type="EMBL" id="ACLR01000180">
    <property type="protein sequence ID" value="EEK16423.1"/>
    <property type="molecule type" value="Genomic_DNA"/>
</dbReference>
<evidence type="ECO:0000256" key="1">
    <source>
        <dbReference type="ARBA" id="ARBA00002274"/>
    </source>
</evidence>
<sequence>MDQTPKINRWLLPLSALYGVGVSLRNSLYNMGRLKSHSFPIPIICVGNLAVGGTGKTPMIEHLVRMLMGDLRIAIVSRGYRRKSMGLKVAELGDSASRIGDEPAQILRKFGDKIQIIVDGNRVRAINYLVNQPYSQRPDVILMDDGFQHRSVQPSFSILLSSYNRLMTEDALLPAGRLRESARGRYRADVVVVTKCPTLLKPIDCTFTERRLDLYPHQRLLFSEVKYEDPVPIFRRNAGATKIDTNAVVIALSGISHPEEFFAYVERGFSRVVTLPYADHHHYSRRNVTTWENILTDYLARGVEVVFLCTDKDAVKIYELESYMSSELRERFLRLPIQVRFKSHGEEDLRKLVLEHIAQFTRTQAQEEEHKEEEEKE</sequence>
<reference evidence="14 15" key="1">
    <citation type="submission" date="2009-04" db="EMBL/GenBank/DDBJ databases">
        <authorList>
            <person name="Sebastian Y."/>
            <person name="Madupu R."/>
            <person name="Durkin A.S."/>
            <person name="Torralba M."/>
            <person name="Methe B."/>
            <person name="Sutton G.G."/>
            <person name="Strausberg R.L."/>
            <person name="Nelson K.E."/>
        </authorList>
    </citation>
    <scope>NUCLEOTIDE SEQUENCE [LARGE SCALE GENOMIC DNA]</scope>
    <source>
        <strain evidence="14 15">60-3</strain>
    </source>
</reference>
<evidence type="ECO:0000256" key="10">
    <source>
        <dbReference type="ARBA" id="ARBA00022840"/>
    </source>
</evidence>
<dbReference type="GO" id="GO:0009029">
    <property type="term" value="F:lipid-A 4'-kinase activity"/>
    <property type="evidence" value="ECO:0007669"/>
    <property type="project" value="UniProtKB-UniRule"/>
</dbReference>
<comment type="catalytic activity">
    <reaction evidence="13">
        <text>a lipid A disaccharide + ATP = a lipid IVA + ADP + H(+)</text>
        <dbReference type="Rhea" id="RHEA:67840"/>
        <dbReference type="ChEBI" id="CHEBI:15378"/>
        <dbReference type="ChEBI" id="CHEBI:30616"/>
        <dbReference type="ChEBI" id="CHEBI:176343"/>
        <dbReference type="ChEBI" id="CHEBI:176425"/>
        <dbReference type="ChEBI" id="CHEBI:456216"/>
        <dbReference type="EC" id="2.7.1.130"/>
    </reaction>
</comment>
<dbReference type="RefSeq" id="WP_007365700.1">
    <property type="nucleotide sequence ID" value="NZ_ACLR01000180.1"/>
</dbReference>
<dbReference type="AlphaFoldDB" id="C2MCX2"/>
<protein>
    <recommendedName>
        <fullName evidence="4 13">Tetraacyldisaccharide 4'-kinase</fullName>
        <ecNumber evidence="3 13">2.7.1.130</ecNumber>
    </recommendedName>
    <alternativeName>
        <fullName evidence="12 13">Lipid A 4'-kinase</fullName>
    </alternativeName>
</protein>
<evidence type="ECO:0000256" key="5">
    <source>
        <dbReference type="ARBA" id="ARBA00022516"/>
    </source>
</evidence>
<dbReference type="GO" id="GO:0009245">
    <property type="term" value="P:lipid A biosynthetic process"/>
    <property type="evidence" value="ECO:0007669"/>
    <property type="project" value="UniProtKB-UniRule"/>
</dbReference>
<accession>C2MCX2</accession>
<dbReference type="InterPro" id="IPR003758">
    <property type="entry name" value="LpxK"/>
</dbReference>
<dbReference type="InterPro" id="IPR027417">
    <property type="entry name" value="P-loop_NTPase"/>
</dbReference>
<dbReference type="eggNOG" id="COG1663">
    <property type="taxonomic scope" value="Bacteria"/>
</dbReference>
<dbReference type="OrthoDB" id="9766423at2"/>
<dbReference type="GO" id="GO:0005886">
    <property type="term" value="C:plasma membrane"/>
    <property type="evidence" value="ECO:0007669"/>
    <property type="project" value="TreeGrafter"/>
</dbReference>
<keyword evidence="5 13" id="KW-0444">Lipid biosynthesis</keyword>
<keyword evidence="9 13" id="KW-0418">Kinase</keyword>
<dbReference type="Proteomes" id="UP000003303">
    <property type="component" value="Unassembled WGS sequence"/>
</dbReference>
<dbReference type="GO" id="GO:0005524">
    <property type="term" value="F:ATP binding"/>
    <property type="evidence" value="ECO:0007669"/>
    <property type="project" value="UniProtKB-UniRule"/>
</dbReference>
<dbReference type="PANTHER" id="PTHR42724:SF1">
    <property type="entry name" value="TETRAACYLDISACCHARIDE 4'-KINASE, MITOCHONDRIAL-RELATED"/>
    <property type="match status" value="1"/>
</dbReference>
<dbReference type="EC" id="2.7.1.130" evidence="3 13"/>
<keyword evidence="11 13" id="KW-0443">Lipid metabolism</keyword>
<comment type="pathway">
    <text evidence="2 13">Glycolipid biosynthesis; lipid IV(A) biosynthesis; lipid IV(A) from (3R)-3-hydroxytetradecanoyl-[acyl-carrier-protein] and UDP-N-acetyl-alpha-D-glucosamine: step 6/6.</text>
</comment>